<evidence type="ECO:0008006" key="3">
    <source>
        <dbReference type="Google" id="ProtNLM"/>
    </source>
</evidence>
<protein>
    <recommendedName>
        <fullName evidence="3">IrrE N-terminal-like domain-containing protein</fullName>
    </recommendedName>
</protein>
<accession>A0A2N5PB01</accession>
<evidence type="ECO:0000313" key="2">
    <source>
        <dbReference type="Proteomes" id="UP000235093"/>
    </source>
</evidence>
<reference evidence="1 2" key="1">
    <citation type="journal article" date="2017" name="Genome Med.">
        <title>A novel Ruminococcus gnavus clade enriched in inflammatory bowel disease patients.</title>
        <authorList>
            <person name="Hall A.B."/>
            <person name="Yassour M."/>
            <person name="Sauk J."/>
            <person name="Garner A."/>
            <person name="Jiang X."/>
            <person name="Arthur T."/>
            <person name="Lagoudas G.K."/>
            <person name="Vatanen T."/>
            <person name="Fornelos N."/>
            <person name="Wilson R."/>
            <person name="Bertha M."/>
            <person name="Cohen M."/>
            <person name="Garber J."/>
            <person name="Khalili H."/>
            <person name="Gevers D."/>
            <person name="Ananthakrishnan A.N."/>
            <person name="Kugathasan S."/>
            <person name="Lander E.S."/>
            <person name="Blainey P."/>
            <person name="Vlamakis H."/>
            <person name="Xavier R.J."/>
            <person name="Huttenhower C."/>
        </authorList>
    </citation>
    <scope>NUCLEOTIDE SEQUENCE [LARGE SCALE GENOMIC DNA]</scope>
    <source>
        <strain evidence="1 2">RJX1125</strain>
    </source>
</reference>
<name>A0A2N5PB01_MEDGN</name>
<organism evidence="1 2">
    <name type="scientific">Mediterraneibacter gnavus</name>
    <name type="common">Ruminococcus gnavus</name>
    <dbReference type="NCBI Taxonomy" id="33038"/>
    <lineage>
        <taxon>Bacteria</taxon>
        <taxon>Bacillati</taxon>
        <taxon>Bacillota</taxon>
        <taxon>Clostridia</taxon>
        <taxon>Lachnospirales</taxon>
        <taxon>Lachnospiraceae</taxon>
        <taxon>Mediterraneibacter</taxon>
    </lineage>
</organism>
<dbReference type="AlphaFoldDB" id="A0A2N5PB01"/>
<sequence>MEEKEQVEKLVEFAREVSKFLHITTPSIRYKEHGGYGSSWYDPETDTVYIGVEARTRDAYYDIAHEVRHKWQWVTDSDFYYSKYKEVGIVSLEEYRSQISEIDADAFAVLMTAIYLNEVVKLNGYSNKEKENIIRRAMKIAKEYNIKFPFEDYCGMMKITL</sequence>
<dbReference type="Proteomes" id="UP000235093">
    <property type="component" value="Unassembled WGS sequence"/>
</dbReference>
<dbReference type="RefSeq" id="WP_101884222.1">
    <property type="nucleotide sequence ID" value="NZ_NIHT01000024.1"/>
</dbReference>
<comment type="caution">
    <text evidence="1">The sequence shown here is derived from an EMBL/GenBank/DDBJ whole genome shotgun (WGS) entry which is preliminary data.</text>
</comment>
<gene>
    <name evidence="1" type="ORF">CDL23_13275</name>
</gene>
<dbReference type="EMBL" id="NIHT01000024">
    <property type="protein sequence ID" value="PLT72313.1"/>
    <property type="molecule type" value="Genomic_DNA"/>
</dbReference>
<proteinExistence type="predicted"/>
<evidence type="ECO:0000313" key="1">
    <source>
        <dbReference type="EMBL" id="PLT72313.1"/>
    </source>
</evidence>